<dbReference type="EMBL" id="SRHU01000001">
    <property type="protein sequence ID" value="TFZ43426.1"/>
    <property type="molecule type" value="Genomic_DNA"/>
</dbReference>
<proteinExistence type="predicted"/>
<reference evidence="3 5" key="1">
    <citation type="submission" date="2019-03" db="EMBL/GenBank/DDBJ databases">
        <title>Vagococcus sp. was isolated fron gut of Carduelis flavirostris.</title>
        <authorList>
            <person name="Ge Y."/>
        </authorList>
    </citation>
    <scope>NUCLEOTIDE SEQUENCE [LARGE SCALE GENOMIC DNA]</scope>
    <source>
        <strain evidence="3 5">CF-210</strain>
    </source>
</reference>
<accession>A0AAJ5JR14</accession>
<evidence type="ECO:0000313" key="3">
    <source>
        <dbReference type="EMBL" id="TFZ43426.1"/>
    </source>
</evidence>
<reference evidence="2 4" key="2">
    <citation type="journal article" date="2020" name="Int. J. Syst. Evol. Microbiol.">
        <title>Vagococcus xieshaowenii sp. nov., isolated from snow finch (Montifringilla taczanowskii) cloacal content.</title>
        <authorList>
            <person name="Ge Y."/>
            <person name="Yang J."/>
            <person name="Lai X.H."/>
            <person name="Zhang G."/>
            <person name="Jin D."/>
            <person name="Lu S."/>
            <person name="Wang B."/>
            <person name="Huang Y."/>
            <person name="Huang Y."/>
            <person name="Ren Z."/>
            <person name="Zhang X."/>
            <person name="Xu J."/>
        </authorList>
    </citation>
    <scope>NUCLEOTIDE SEQUENCE [LARGE SCALE GENOMIC DNA]</scope>
    <source>
        <strain evidence="4">personal::cf-49</strain>
        <strain evidence="2">Personal::cf-49</strain>
    </source>
</reference>
<dbReference type="InterPro" id="IPR002560">
    <property type="entry name" value="Transposase_DDE"/>
</dbReference>
<dbReference type="Pfam" id="PF01610">
    <property type="entry name" value="DDE_Tnp_ISL3"/>
    <property type="match status" value="1"/>
</dbReference>
<gene>
    <name evidence="3" type="ORF">E4031_00015</name>
    <name evidence="2" type="ORF">E4Z98_05860</name>
</gene>
<dbReference type="PANTHER" id="PTHR33498">
    <property type="entry name" value="TRANSPOSASE FOR INSERTION SEQUENCE ELEMENT IS1557"/>
    <property type="match status" value="1"/>
</dbReference>
<evidence type="ECO:0000313" key="5">
    <source>
        <dbReference type="Proteomes" id="UP000297725"/>
    </source>
</evidence>
<feature type="domain" description="Transposase IS204/IS1001/IS1096/IS1165 DDE" evidence="1">
    <location>
        <begin position="110"/>
        <end position="281"/>
    </location>
</feature>
<dbReference type="AlphaFoldDB" id="A0AAJ5JR14"/>
<protein>
    <submittedName>
        <fullName evidence="3">ISL3 family transposase</fullName>
    </submittedName>
</protein>
<dbReference type="InterPro" id="IPR047951">
    <property type="entry name" value="Transpos_ISL3"/>
</dbReference>
<evidence type="ECO:0000313" key="2">
    <source>
        <dbReference type="EMBL" id="QCA28867.1"/>
    </source>
</evidence>
<sequence length="306" mass="36694">MALLVVKNGHKTTKTQLSPFRNKLTYLELKRSRFRCYTCGSTFIASTPIVEKNHHISRELKYQIMHELLRVSSRKDIEDCYFVSDTTILRVQKELAKQRIVNKNYLPSILCIDEFKSMKSCEGSMSFICVDGVRNELFEILEDRRLQKLVNYFMTFSRQARKAVKYLVMDMNGSYAQLLKTVFPCAEIVTDRFHIVQHINRTFNQFRVKIMNSLHNHQSEDMKKYRRLKRYWKLLLKDTDSLDNTSQHYHSLFKRELFQQEIIHELLTYNDDLKLAYETVQLPQELPLWFRKKLTFFNKYEQGIKQ</sequence>
<dbReference type="EMBL" id="CP038865">
    <property type="protein sequence ID" value="QCA28867.1"/>
    <property type="molecule type" value="Genomic_DNA"/>
</dbReference>
<keyword evidence="4" id="KW-1185">Reference proteome</keyword>
<organism evidence="3 5">
    <name type="scientific">Vagococcus xieshaowenii</name>
    <dbReference type="NCBI Taxonomy" id="2562451"/>
    <lineage>
        <taxon>Bacteria</taxon>
        <taxon>Bacillati</taxon>
        <taxon>Bacillota</taxon>
        <taxon>Bacilli</taxon>
        <taxon>Lactobacillales</taxon>
        <taxon>Enterococcaceae</taxon>
        <taxon>Vagococcus</taxon>
    </lineage>
</organism>
<dbReference type="Proteomes" id="UP000296883">
    <property type="component" value="Chromosome"/>
</dbReference>
<dbReference type="Proteomes" id="UP000297725">
    <property type="component" value="Unassembled WGS sequence"/>
</dbReference>
<evidence type="ECO:0000313" key="4">
    <source>
        <dbReference type="Proteomes" id="UP000296883"/>
    </source>
</evidence>
<evidence type="ECO:0000259" key="1">
    <source>
        <dbReference type="Pfam" id="PF01610"/>
    </source>
</evidence>
<dbReference type="PANTHER" id="PTHR33498:SF1">
    <property type="entry name" value="TRANSPOSASE FOR INSERTION SEQUENCE ELEMENT IS1557"/>
    <property type="match status" value="1"/>
</dbReference>
<name>A0AAJ5JR14_9ENTE</name>
<dbReference type="NCBIfam" id="NF033550">
    <property type="entry name" value="transpos_ISL3"/>
    <property type="match status" value="1"/>
</dbReference>